<feature type="domain" description="HDOD" evidence="7">
    <location>
        <begin position="309"/>
        <end position="504"/>
    </location>
</feature>
<evidence type="ECO:0000256" key="1">
    <source>
        <dbReference type="ARBA" id="ARBA00022679"/>
    </source>
</evidence>
<dbReference type="Gene3D" id="1.10.3210.10">
    <property type="entry name" value="Hypothetical protein af1432"/>
    <property type="match status" value="1"/>
</dbReference>
<dbReference type="PROSITE" id="PS51833">
    <property type="entry name" value="HDOD"/>
    <property type="match status" value="1"/>
</dbReference>
<evidence type="ECO:0000313" key="8">
    <source>
        <dbReference type="EMBL" id="NDY89592.1"/>
    </source>
</evidence>
<proteinExistence type="predicted"/>
<dbReference type="Proteomes" id="UP000484255">
    <property type="component" value="Unassembled WGS sequence"/>
</dbReference>
<dbReference type="Gene3D" id="3.30.200.20">
    <property type="entry name" value="Phosphorylase Kinase, domain 1"/>
    <property type="match status" value="1"/>
</dbReference>
<dbReference type="RefSeq" id="WP_163455459.1">
    <property type="nucleotide sequence ID" value="NZ_JAAGOH010000001.1"/>
</dbReference>
<dbReference type="SMART" id="SM00220">
    <property type="entry name" value="S_TKc"/>
    <property type="match status" value="1"/>
</dbReference>
<dbReference type="Gene3D" id="1.10.510.10">
    <property type="entry name" value="Transferase(Phosphotransferase) domain 1"/>
    <property type="match status" value="1"/>
</dbReference>
<evidence type="ECO:0000256" key="2">
    <source>
        <dbReference type="ARBA" id="ARBA00022741"/>
    </source>
</evidence>
<keyword evidence="3" id="KW-0418">Kinase</keyword>
<name>A0A7C9PEK7_9BURK</name>
<evidence type="ECO:0000259" key="6">
    <source>
        <dbReference type="PROSITE" id="PS50011"/>
    </source>
</evidence>
<dbReference type="PROSITE" id="PS00108">
    <property type="entry name" value="PROTEIN_KINASE_ST"/>
    <property type="match status" value="1"/>
</dbReference>
<evidence type="ECO:0000256" key="3">
    <source>
        <dbReference type="ARBA" id="ARBA00022777"/>
    </source>
</evidence>
<dbReference type="Pfam" id="PF08668">
    <property type="entry name" value="HDOD"/>
    <property type="match status" value="1"/>
</dbReference>
<dbReference type="PANTHER" id="PTHR43289:SF6">
    <property type="entry name" value="SERINE_THREONINE-PROTEIN KINASE NEKL-3"/>
    <property type="match status" value="1"/>
</dbReference>
<dbReference type="SUPFAM" id="SSF109604">
    <property type="entry name" value="HD-domain/PDEase-like"/>
    <property type="match status" value="1"/>
</dbReference>
<dbReference type="InterPro" id="IPR011009">
    <property type="entry name" value="Kinase-like_dom_sf"/>
</dbReference>
<keyword evidence="9" id="KW-1185">Reference proteome</keyword>
<dbReference type="Gene3D" id="3.30.450.40">
    <property type="match status" value="1"/>
</dbReference>
<dbReference type="EMBL" id="JAAGOH010000001">
    <property type="protein sequence ID" value="NDY89592.1"/>
    <property type="molecule type" value="Genomic_DNA"/>
</dbReference>
<dbReference type="SUPFAM" id="SSF55781">
    <property type="entry name" value="GAF domain-like"/>
    <property type="match status" value="1"/>
</dbReference>
<comment type="caution">
    <text evidence="8">The sequence shown here is derived from an EMBL/GenBank/DDBJ whole genome shotgun (WGS) entry which is preliminary data.</text>
</comment>
<dbReference type="PROSITE" id="PS50011">
    <property type="entry name" value="PROTEIN_KINASE_DOM"/>
    <property type="match status" value="1"/>
</dbReference>
<keyword evidence="4" id="KW-0067">ATP-binding</keyword>
<dbReference type="GO" id="GO:0004674">
    <property type="term" value="F:protein serine/threonine kinase activity"/>
    <property type="evidence" value="ECO:0007669"/>
    <property type="project" value="TreeGrafter"/>
</dbReference>
<dbReference type="InterPro" id="IPR013976">
    <property type="entry name" value="HDOD"/>
</dbReference>
<keyword evidence="1" id="KW-0808">Transferase</keyword>
<dbReference type="Pfam" id="PF00069">
    <property type="entry name" value="Pkinase"/>
    <property type="match status" value="1"/>
</dbReference>
<evidence type="ECO:0000259" key="7">
    <source>
        <dbReference type="PROSITE" id="PS51833"/>
    </source>
</evidence>
<reference evidence="8 9" key="1">
    <citation type="submission" date="2020-02" db="EMBL/GenBank/DDBJ databases">
        <title>Ideonella bacterium strain TBM-1.</title>
        <authorList>
            <person name="Chen W.-M."/>
        </authorList>
    </citation>
    <scope>NUCLEOTIDE SEQUENCE [LARGE SCALE GENOMIC DNA]</scope>
    <source>
        <strain evidence="8 9">TBM-1</strain>
    </source>
</reference>
<keyword evidence="2" id="KW-0547">Nucleotide-binding</keyword>
<dbReference type="GO" id="GO:0005524">
    <property type="term" value="F:ATP binding"/>
    <property type="evidence" value="ECO:0007669"/>
    <property type="project" value="UniProtKB-KW"/>
</dbReference>
<dbReference type="CDD" id="cd14014">
    <property type="entry name" value="STKc_PknB_like"/>
    <property type="match status" value="1"/>
</dbReference>
<dbReference type="InterPro" id="IPR029016">
    <property type="entry name" value="GAF-like_dom_sf"/>
</dbReference>
<dbReference type="PANTHER" id="PTHR43289">
    <property type="entry name" value="MITOGEN-ACTIVATED PROTEIN KINASE KINASE KINASE 20-RELATED"/>
    <property type="match status" value="1"/>
</dbReference>
<feature type="domain" description="Protein kinase" evidence="6">
    <location>
        <begin position="22"/>
        <end position="283"/>
    </location>
</feature>
<dbReference type="AlphaFoldDB" id="A0A7C9PEK7"/>
<evidence type="ECO:0000256" key="5">
    <source>
        <dbReference type="SAM" id="MobiDB-lite"/>
    </source>
</evidence>
<dbReference type="SUPFAM" id="SSF56112">
    <property type="entry name" value="Protein kinase-like (PK-like)"/>
    <property type="match status" value="1"/>
</dbReference>
<evidence type="ECO:0000256" key="4">
    <source>
        <dbReference type="ARBA" id="ARBA00022840"/>
    </source>
</evidence>
<feature type="region of interest" description="Disordered" evidence="5">
    <location>
        <begin position="587"/>
        <end position="621"/>
    </location>
</feature>
<sequence length="836" mass="89682">MLSLRAAPAAAVPRSGHRVGRFELRQVLGRGAQAVVWSAWDPTLEREVALKILQDEDEQTAALWLDEARVMGAVSHPGIVTVHEAFQTPDPAAPEQQRTVMVMELVRGQTLAERLRSQPCWPAAEAVDLLIALLEALEAAHAAGVVHRDLKPSNVLLGQDGRCRVMDFGIAARLGRDHRTGEVMGTAGYLSPEAAAGQAPSAAMDVFAAGMLLGRLLTGRALLQESDPQRYLQRVQGEDIGWPEGAPAVDDRLRGLVLRAVARRPEDRWPDAASLCQALRTWRQPAPAAPHAHGTVDFLLRRIRHAGDFPALSDAIVRIQHITTSDKESLQSLAAEVLKDVALTQKLLRMANTAHFRFGARGEVSTVTRAAALIGFAGIRNMALSLLLLEHMGDQDQAQRMRQLFAQALLTAVLTDQLTPGAREREEAFLAGMLSHLGGMLVSYYLPQEALALEMRGAGALGEPAPDIERDVLGISLDELGQAVTSSWGLPEGLRHAFSRPQGDPPTRRLEAPAETMRWRIRAASELARQVVLQGRQSDTERLLQMGSPYLAVLGLGAEDLRDALQVSRTHHAELSRVLKLPTEGGAATAPVRPAKPAGTTATGGAGRIATGSRGGDVTGPRTAVAGAGLVAAAEADAPTLRLPRPVSAAPATPMTSMTSTALAGGHDLARLHHGIVEVTTALSADRFKLNEVLGLILHTMHQGLGLDRVVFCLRDPRSGQLLGRSNVGAGGDGLQQRIHVDLGQPADLFSHACLQGVDTVVEDLHSLVAGGGRLPPWWPQADAPRGLLLLPLMLKSRPFALFYAEHDQPLLLAENHLHLLKTLRNQAVMAFKTAV</sequence>
<protein>
    <submittedName>
        <fullName evidence="8">HDOD domain-containing protein</fullName>
    </submittedName>
</protein>
<evidence type="ECO:0000313" key="9">
    <source>
        <dbReference type="Proteomes" id="UP000484255"/>
    </source>
</evidence>
<dbReference type="InterPro" id="IPR008271">
    <property type="entry name" value="Ser/Thr_kinase_AS"/>
</dbReference>
<feature type="compositionally biased region" description="Gly residues" evidence="5">
    <location>
        <begin position="602"/>
        <end position="618"/>
    </location>
</feature>
<gene>
    <name evidence="8" type="ORF">G3A44_00120</name>
</gene>
<organism evidence="8 9">
    <name type="scientific">Ideonella livida</name>
    <dbReference type="NCBI Taxonomy" id="2707176"/>
    <lineage>
        <taxon>Bacteria</taxon>
        <taxon>Pseudomonadati</taxon>
        <taxon>Pseudomonadota</taxon>
        <taxon>Betaproteobacteria</taxon>
        <taxon>Burkholderiales</taxon>
        <taxon>Sphaerotilaceae</taxon>
        <taxon>Ideonella</taxon>
    </lineage>
</organism>
<accession>A0A7C9PEK7</accession>
<dbReference type="InterPro" id="IPR000719">
    <property type="entry name" value="Prot_kinase_dom"/>
</dbReference>